<organism evidence="9 10">
    <name type="scientific">Hydrotalea sandarakina</name>
    <dbReference type="NCBI Taxonomy" id="1004304"/>
    <lineage>
        <taxon>Bacteria</taxon>
        <taxon>Pseudomonadati</taxon>
        <taxon>Bacteroidota</taxon>
        <taxon>Chitinophagia</taxon>
        <taxon>Chitinophagales</taxon>
        <taxon>Chitinophagaceae</taxon>
        <taxon>Hydrotalea</taxon>
    </lineage>
</organism>
<dbReference type="RefSeq" id="WP_111293893.1">
    <property type="nucleotide sequence ID" value="NZ_QKZV01000002.1"/>
</dbReference>
<dbReference type="PANTHER" id="PTHR11645">
    <property type="entry name" value="PYRROLINE-5-CARBOXYLATE REDUCTASE"/>
    <property type="match status" value="1"/>
</dbReference>
<reference evidence="9 10" key="1">
    <citation type="submission" date="2018-06" db="EMBL/GenBank/DDBJ databases">
        <title>Genomic Encyclopedia of Archaeal and Bacterial Type Strains, Phase II (KMG-II): from individual species to whole genera.</title>
        <authorList>
            <person name="Goeker M."/>
        </authorList>
    </citation>
    <scope>NUCLEOTIDE SEQUENCE [LARGE SCALE GENOMIC DNA]</scope>
    <source>
        <strain evidence="9 10">DSM 23241</strain>
    </source>
</reference>
<comment type="function">
    <text evidence="4">Catalyzes the reduction of 1-pyrroline-5-carboxylate (PCA) to L-proline.</text>
</comment>
<dbReference type="EMBL" id="QKZV01000002">
    <property type="protein sequence ID" value="PZX64746.1"/>
    <property type="molecule type" value="Genomic_DNA"/>
</dbReference>
<dbReference type="NCBIfam" id="TIGR00112">
    <property type="entry name" value="proC"/>
    <property type="match status" value="1"/>
</dbReference>
<dbReference type="PIRSF" id="PIRSF000193">
    <property type="entry name" value="Pyrrol-5-carb_rd"/>
    <property type="match status" value="1"/>
</dbReference>
<protein>
    <recommendedName>
        <fullName evidence="4 5">Pyrroline-5-carboxylate reductase</fullName>
        <shortName evidence="4">P5C reductase</shortName>
        <shortName evidence="4">P5CR</shortName>
        <ecNumber evidence="4 5">1.5.1.2</ecNumber>
    </recommendedName>
    <alternativeName>
        <fullName evidence="4">PCA reductase</fullName>
    </alternativeName>
</protein>
<dbReference type="GO" id="GO:0005737">
    <property type="term" value="C:cytoplasm"/>
    <property type="evidence" value="ECO:0007669"/>
    <property type="project" value="UniProtKB-SubCell"/>
</dbReference>
<comment type="caution">
    <text evidence="9">The sequence shown here is derived from an EMBL/GenBank/DDBJ whole genome shotgun (WGS) entry which is preliminary data.</text>
</comment>
<feature type="binding site" evidence="6">
    <location>
        <begin position="10"/>
        <end position="15"/>
    </location>
    <ligand>
        <name>NADP(+)</name>
        <dbReference type="ChEBI" id="CHEBI:58349"/>
    </ligand>
</feature>
<evidence type="ECO:0000313" key="10">
    <source>
        <dbReference type="Proteomes" id="UP000249720"/>
    </source>
</evidence>
<dbReference type="Gene3D" id="3.40.50.720">
    <property type="entry name" value="NAD(P)-binding Rossmann-like Domain"/>
    <property type="match status" value="1"/>
</dbReference>
<dbReference type="Pfam" id="PF14748">
    <property type="entry name" value="P5CR_dimer"/>
    <property type="match status" value="1"/>
</dbReference>
<evidence type="ECO:0000256" key="2">
    <source>
        <dbReference type="ARBA" id="ARBA00022857"/>
    </source>
</evidence>
<dbReference type="Proteomes" id="UP000249720">
    <property type="component" value="Unassembled WGS sequence"/>
</dbReference>
<dbReference type="UniPathway" id="UPA00098">
    <property type="reaction ID" value="UER00361"/>
</dbReference>
<dbReference type="EC" id="1.5.1.2" evidence="4 5"/>
<dbReference type="InterPro" id="IPR008927">
    <property type="entry name" value="6-PGluconate_DH-like_C_sf"/>
</dbReference>
<dbReference type="OrthoDB" id="9805754at2"/>
<dbReference type="GO" id="GO:0055129">
    <property type="term" value="P:L-proline biosynthetic process"/>
    <property type="evidence" value="ECO:0007669"/>
    <property type="project" value="UniProtKB-UniRule"/>
</dbReference>
<evidence type="ECO:0000256" key="4">
    <source>
        <dbReference type="HAMAP-Rule" id="MF_01925"/>
    </source>
</evidence>
<dbReference type="AlphaFoldDB" id="A0A2W7S183"/>
<evidence type="ECO:0000259" key="8">
    <source>
        <dbReference type="Pfam" id="PF14748"/>
    </source>
</evidence>
<evidence type="ECO:0000256" key="6">
    <source>
        <dbReference type="PIRSR" id="PIRSR000193-1"/>
    </source>
</evidence>
<evidence type="ECO:0000259" key="7">
    <source>
        <dbReference type="Pfam" id="PF03807"/>
    </source>
</evidence>
<keyword evidence="4" id="KW-0641">Proline biosynthesis</keyword>
<feature type="binding site" evidence="6">
    <location>
        <begin position="71"/>
        <end position="74"/>
    </location>
    <ligand>
        <name>NADP(+)</name>
        <dbReference type="ChEBI" id="CHEBI:58349"/>
    </ligand>
</feature>
<dbReference type="Gene3D" id="1.10.3730.10">
    <property type="entry name" value="ProC C-terminal domain-like"/>
    <property type="match status" value="1"/>
</dbReference>
<dbReference type="FunFam" id="1.10.3730.10:FF:000001">
    <property type="entry name" value="Pyrroline-5-carboxylate reductase"/>
    <property type="match status" value="1"/>
</dbReference>
<feature type="binding site" evidence="6">
    <location>
        <position position="58"/>
    </location>
    <ligand>
        <name>NADPH</name>
        <dbReference type="ChEBI" id="CHEBI:57783"/>
    </ligand>
</feature>
<comment type="catalytic activity">
    <reaction evidence="4">
        <text>L-proline + NAD(+) = (S)-1-pyrroline-5-carboxylate + NADH + 2 H(+)</text>
        <dbReference type="Rhea" id="RHEA:14105"/>
        <dbReference type="ChEBI" id="CHEBI:15378"/>
        <dbReference type="ChEBI" id="CHEBI:17388"/>
        <dbReference type="ChEBI" id="CHEBI:57540"/>
        <dbReference type="ChEBI" id="CHEBI:57945"/>
        <dbReference type="ChEBI" id="CHEBI:60039"/>
        <dbReference type="EC" id="1.5.1.2"/>
    </reaction>
</comment>
<gene>
    <name evidence="4" type="primary">proC</name>
    <name evidence="9" type="ORF">LX80_00947</name>
</gene>
<evidence type="ECO:0000256" key="5">
    <source>
        <dbReference type="NCBIfam" id="TIGR00112"/>
    </source>
</evidence>
<dbReference type="SUPFAM" id="SSF51735">
    <property type="entry name" value="NAD(P)-binding Rossmann-fold domains"/>
    <property type="match status" value="1"/>
</dbReference>
<evidence type="ECO:0000256" key="1">
    <source>
        <dbReference type="ARBA" id="ARBA00005525"/>
    </source>
</evidence>
<dbReference type="PANTHER" id="PTHR11645:SF0">
    <property type="entry name" value="PYRROLINE-5-CARBOXYLATE REDUCTASE 3"/>
    <property type="match status" value="1"/>
</dbReference>
<sequence>MQAPFKITIIGGGNLGTAIAEGLLTSGFVTPNNLCITKRNIDTLKLFQQKGVTILSDNAQAVQWADYIIFAIKPFQMHDVLQQLQPHLLPNKHVLISVATGVWIKDIQEVIGNQFALFRAMPNTAIAIQQSLTCISSYNASVQQTAFVTDLFNKLGKTVFIEEKLMDAATVLGACGTAYAMRYIRANIQGGIEIGFSASVASLIAAQTVKGAAELLLQNNTHPEQEIDKVTTPKGCTIAGLNEMEHQGFSSSLIKGIVTSYKKILDDM</sequence>
<comment type="pathway">
    <text evidence="4">Amino-acid biosynthesis; L-proline biosynthesis; L-proline from L-glutamate 5-semialdehyde: step 1/1.</text>
</comment>
<dbReference type="InterPro" id="IPR000304">
    <property type="entry name" value="Pyrroline-COOH_reductase"/>
</dbReference>
<comment type="similarity">
    <text evidence="1 4">Belongs to the pyrroline-5-carboxylate reductase family.</text>
</comment>
<dbReference type="InterPro" id="IPR028939">
    <property type="entry name" value="P5C_Rdtase_cat_N"/>
</dbReference>
<dbReference type="InterPro" id="IPR036291">
    <property type="entry name" value="NAD(P)-bd_dom_sf"/>
</dbReference>
<accession>A0A2W7S183</accession>
<feature type="domain" description="Pyrroline-5-carboxylate reductase catalytic N-terminal" evidence="7">
    <location>
        <begin position="6"/>
        <end position="100"/>
    </location>
</feature>
<keyword evidence="3 4" id="KW-0560">Oxidoreductase</keyword>
<dbReference type="HAMAP" id="MF_01925">
    <property type="entry name" value="P5C_reductase"/>
    <property type="match status" value="1"/>
</dbReference>
<comment type="catalytic activity">
    <reaction evidence="4">
        <text>L-proline + NADP(+) = (S)-1-pyrroline-5-carboxylate + NADPH + 2 H(+)</text>
        <dbReference type="Rhea" id="RHEA:14109"/>
        <dbReference type="ChEBI" id="CHEBI:15378"/>
        <dbReference type="ChEBI" id="CHEBI:17388"/>
        <dbReference type="ChEBI" id="CHEBI:57783"/>
        <dbReference type="ChEBI" id="CHEBI:58349"/>
        <dbReference type="ChEBI" id="CHEBI:60039"/>
        <dbReference type="EC" id="1.5.1.2"/>
    </reaction>
</comment>
<dbReference type="GO" id="GO:0004735">
    <property type="term" value="F:pyrroline-5-carboxylate reductase activity"/>
    <property type="evidence" value="ECO:0007669"/>
    <property type="project" value="UniProtKB-UniRule"/>
</dbReference>
<keyword evidence="4" id="KW-0963">Cytoplasm</keyword>
<evidence type="ECO:0000256" key="3">
    <source>
        <dbReference type="ARBA" id="ARBA00023002"/>
    </source>
</evidence>
<feature type="domain" description="Pyrroline-5-carboxylate reductase dimerisation" evidence="8">
    <location>
        <begin position="163"/>
        <end position="263"/>
    </location>
</feature>
<name>A0A2W7S183_9BACT</name>
<dbReference type="Pfam" id="PF03807">
    <property type="entry name" value="F420_oxidored"/>
    <property type="match status" value="1"/>
</dbReference>
<keyword evidence="2 4" id="KW-0521">NADP</keyword>
<keyword evidence="4" id="KW-0028">Amino-acid biosynthesis</keyword>
<proteinExistence type="inferred from homology"/>
<comment type="subcellular location">
    <subcellularLocation>
        <location evidence="4">Cytoplasm</location>
    </subcellularLocation>
</comment>
<keyword evidence="10" id="KW-1185">Reference proteome</keyword>
<dbReference type="SUPFAM" id="SSF48179">
    <property type="entry name" value="6-phosphogluconate dehydrogenase C-terminal domain-like"/>
    <property type="match status" value="1"/>
</dbReference>
<evidence type="ECO:0000313" key="9">
    <source>
        <dbReference type="EMBL" id="PZX64746.1"/>
    </source>
</evidence>
<dbReference type="InterPro" id="IPR029036">
    <property type="entry name" value="P5CR_dimer"/>
</dbReference>